<dbReference type="InterPro" id="IPR012337">
    <property type="entry name" value="RNaseH-like_sf"/>
</dbReference>
<organism evidence="2 3">
    <name type="scientific">Phycomyces blakesleeanus (strain ATCC 8743b / DSM 1359 / FGSC 10004 / NBRC 33097 / NRRL 1555)</name>
    <dbReference type="NCBI Taxonomy" id="763407"/>
    <lineage>
        <taxon>Eukaryota</taxon>
        <taxon>Fungi</taxon>
        <taxon>Fungi incertae sedis</taxon>
        <taxon>Mucoromycota</taxon>
        <taxon>Mucoromycotina</taxon>
        <taxon>Mucoromycetes</taxon>
        <taxon>Mucorales</taxon>
        <taxon>Phycomycetaceae</taxon>
        <taxon>Phycomyces</taxon>
    </lineage>
</organism>
<evidence type="ECO:0008006" key="4">
    <source>
        <dbReference type="Google" id="ProtNLM"/>
    </source>
</evidence>
<reference evidence="3" key="1">
    <citation type="submission" date="2015-06" db="EMBL/GenBank/DDBJ databases">
        <title>Expansion of signal transduction pathways in fungi by whole-genome duplication.</title>
        <authorList>
            <consortium name="DOE Joint Genome Institute"/>
            <person name="Corrochano L.M."/>
            <person name="Kuo A."/>
            <person name="Marcet-Houben M."/>
            <person name="Polaino S."/>
            <person name="Salamov A."/>
            <person name="Villalobos J.M."/>
            <person name="Alvarez M.I."/>
            <person name="Avalos J."/>
            <person name="Benito E.P."/>
            <person name="Benoit I."/>
            <person name="Burger G."/>
            <person name="Camino L.P."/>
            <person name="Canovas D."/>
            <person name="Cerda-Olmedo E."/>
            <person name="Cheng J.-F."/>
            <person name="Dominguez A."/>
            <person name="Elias M."/>
            <person name="Eslava A.P."/>
            <person name="Glaser F."/>
            <person name="Grimwood J."/>
            <person name="Gutierrez G."/>
            <person name="Heitman J."/>
            <person name="Henrissat B."/>
            <person name="Iturriaga E.A."/>
            <person name="Lang B.F."/>
            <person name="Lavin J.L."/>
            <person name="Lee S."/>
            <person name="Li W."/>
            <person name="Lindquist E."/>
            <person name="Lopez-Garcia S."/>
            <person name="Luque E.M."/>
            <person name="Marcos A.T."/>
            <person name="Martin J."/>
            <person name="McCluskey K."/>
            <person name="Medina H.R."/>
            <person name="Miralles-Duran A."/>
            <person name="Miyazaki A."/>
            <person name="Munoz-Torres E."/>
            <person name="Oguiza J.A."/>
            <person name="Ohm R."/>
            <person name="Olmedo M."/>
            <person name="Orejas M."/>
            <person name="Ortiz-Castellanos L."/>
            <person name="Pisabarro A.G."/>
            <person name="Rodriguez-Romero J."/>
            <person name="Ruiz-Herrera J."/>
            <person name="Ruiz-Vazquez R."/>
            <person name="Sanz C."/>
            <person name="Schackwitz W."/>
            <person name="Schmutz J."/>
            <person name="Shahriari M."/>
            <person name="Shelest E."/>
            <person name="Silva-Franco F."/>
            <person name="Soanes D."/>
            <person name="Syed K."/>
            <person name="Tagua V.G."/>
            <person name="Talbot N.J."/>
            <person name="Thon M."/>
            <person name="De vries R.P."/>
            <person name="Wiebenga A."/>
            <person name="Yadav J.S."/>
            <person name="Braun E.L."/>
            <person name="Baker S."/>
            <person name="Garre V."/>
            <person name="Horwitz B."/>
            <person name="Torres-Martinez S."/>
            <person name="Idnurm A."/>
            <person name="Herrera-Estrella A."/>
            <person name="Gabaldon T."/>
            <person name="Grigoriev I.V."/>
        </authorList>
    </citation>
    <scope>NUCLEOTIDE SEQUENCE [LARGE SCALE GENOMIC DNA]</scope>
    <source>
        <strain evidence="3">NRRL 1555(-)</strain>
    </source>
</reference>
<dbReference type="VEuPathDB" id="FungiDB:PHYBLDRAFT_153801"/>
<gene>
    <name evidence="2" type="ORF">PHYBLDRAFT_153801</name>
</gene>
<keyword evidence="1" id="KW-1133">Transmembrane helix</keyword>
<dbReference type="AlphaFoldDB" id="A0A162W790"/>
<keyword evidence="3" id="KW-1185">Reference proteome</keyword>
<dbReference type="GO" id="GO:0003676">
    <property type="term" value="F:nucleic acid binding"/>
    <property type="evidence" value="ECO:0007669"/>
    <property type="project" value="InterPro"/>
</dbReference>
<sequence length="93" mass="10423">MEQFKGGTWTSSAAVDYTTSWTIACVVPVASAQIVAAFIYEEIVMRFGCPAEILRDRGANFTRKRMDAYLIRTKSNHRPTFAFTHAQMVNLSA</sequence>
<keyword evidence="1" id="KW-0472">Membrane</keyword>
<keyword evidence="1" id="KW-0812">Transmembrane</keyword>
<accession>A0A162W790</accession>
<evidence type="ECO:0000313" key="3">
    <source>
        <dbReference type="Proteomes" id="UP000077315"/>
    </source>
</evidence>
<feature type="transmembrane region" description="Helical" evidence="1">
    <location>
        <begin position="20"/>
        <end position="40"/>
    </location>
</feature>
<evidence type="ECO:0000256" key="1">
    <source>
        <dbReference type="SAM" id="Phobius"/>
    </source>
</evidence>
<protein>
    <recommendedName>
        <fullName evidence="4">Integrase catalytic domain-containing protein</fullName>
    </recommendedName>
</protein>
<dbReference type="GeneID" id="28994164"/>
<dbReference type="InterPro" id="IPR036397">
    <property type="entry name" value="RNaseH_sf"/>
</dbReference>
<evidence type="ECO:0000313" key="2">
    <source>
        <dbReference type="EMBL" id="OAD65095.1"/>
    </source>
</evidence>
<dbReference type="InParanoid" id="A0A162W790"/>
<name>A0A162W790_PHYB8</name>
<dbReference type="EMBL" id="KV441019">
    <property type="protein sequence ID" value="OAD65095.1"/>
    <property type="molecule type" value="Genomic_DNA"/>
</dbReference>
<dbReference type="Gene3D" id="3.30.420.10">
    <property type="entry name" value="Ribonuclease H-like superfamily/Ribonuclease H"/>
    <property type="match status" value="1"/>
</dbReference>
<dbReference type="STRING" id="763407.A0A162W790"/>
<dbReference type="OrthoDB" id="2279446at2759"/>
<proteinExistence type="predicted"/>
<dbReference type="SUPFAM" id="SSF53098">
    <property type="entry name" value="Ribonuclease H-like"/>
    <property type="match status" value="1"/>
</dbReference>
<dbReference type="Proteomes" id="UP000077315">
    <property type="component" value="Unassembled WGS sequence"/>
</dbReference>
<dbReference type="RefSeq" id="XP_018283135.1">
    <property type="nucleotide sequence ID" value="XM_018433258.1"/>
</dbReference>